<protein>
    <submittedName>
        <fullName evidence="1">Uncharacterized protein</fullName>
    </submittedName>
</protein>
<evidence type="ECO:0000313" key="2">
    <source>
        <dbReference type="Proteomes" id="UP001161294"/>
    </source>
</evidence>
<organism evidence="1 2">
    <name type="scientific">Comamonas aquatica</name>
    <dbReference type="NCBI Taxonomy" id="225991"/>
    <lineage>
        <taxon>Bacteria</taxon>
        <taxon>Pseudomonadati</taxon>
        <taxon>Pseudomonadota</taxon>
        <taxon>Betaproteobacteria</taxon>
        <taxon>Burkholderiales</taxon>
        <taxon>Comamonadaceae</taxon>
        <taxon>Comamonas</taxon>
    </lineage>
</organism>
<dbReference type="Proteomes" id="UP001161294">
    <property type="component" value="Unassembled WGS sequence"/>
</dbReference>
<sequence>MQIDVKVQGAEKLRRALQVLSDGQVKVAAAEGVNMAANYLGRAMKAEIRRVFDQPTPYIVNSVWVDRATPEKLSAWVAPTYEGRPGGRQGIDPQKILRAQEAGGSRRDKRVEVALRQMGVLPSGMQISTPADKYGGPLPGSTDARGNLRGPFVRRLLTYLKTDWAMVAGAKRQTAQALLKRYEWQTNAKTRRTYKLMDGMEIFVSDGSRLGRGIWAKKGRRLYCVIAFVRRVYYRNPRINLMDLRRKTDVGGKAAKWIRGRIYEAAKQAGL</sequence>
<gene>
    <name evidence="1" type="ORF">N5J23_04825</name>
</gene>
<dbReference type="AlphaFoldDB" id="A0AA42W056"/>
<name>A0AA42W056_9BURK</name>
<evidence type="ECO:0000313" key="1">
    <source>
        <dbReference type="EMBL" id="MDH2004877.1"/>
    </source>
</evidence>
<accession>A0AA42W056</accession>
<comment type="caution">
    <text evidence="1">The sequence shown here is derived from an EMBL/GenBank/DDBJ whole genome shotgun (WGS) entry which is preliminary data.</text>
</comment>
<reference evidence="1" key="1">
    <citation type="submission" date="2022-09" db="EMBL/GenBank/DDBJ databases">
        <title>Intensive care unit water sources are persistently colonized with multi-drug resistant bacteria and are the site of extensive horizontal gene transfer of antibiotic resistance genes.</title>
        <authorList>
            <person name="Diorio-Toth L."/>
        </authorList>
    </citation>
    <scope>NUCLEOTIDE SEQUENCE</scope>
    <source>
        <strain evidence="1">GD03686</strain>
    </source>
</reference>
<dbReference type="EMBL" id="JAOCJW010000006">
    <property type="protein sequence ID" value="MDH2004877.1"/>
    <property type="molecule type" value="Genomic_DNA"/>
</dbReference>
<dbReference type="RefSeq" id="WP_279852804.1">
    <property type="nucleotide sequence ID" value="NZ_JAOCIA010000005.1"/>
</dbReference>
<proteinExistence type="predicted"/>